<dbReference type="InterPro" id="IPR051906">
    <property type="entry name" value="TolC-like"/>
</dbReference>
<keyword evidence="6" id="KW-0472">Membrane</keyword>
<proteinExistence type="inferred from homology"/>
<evidence type="ECO:0000256" key="5">
    <source>
        <dbReference type="ARBA" id="ARBA00022692"/>
    </source>
</evidence>
<evidence type="ECO:0000256" key="4">
    <source>
        <dbReference type="ARBA" id="ARBA00022452"/>
    </source>
</evidence>
<keyword evidence="4" id="KW-1134">Transmembrane beta strand</keyword>
<evidence type="ECO:0000256" key="7">
    <source>
        <dbReference type="ARBA" id="ARBA00023237"/>
    </source>
</evidence>
<dbReference type="PANTHER" id="PTHR30026">
    <property type="entry name" value="OUTER MEMBRANE PROTEIN TOLC"/>
    <property type="match status" value="1"/>
</dbReference>
<evidence type="ECO:0000256" key="6">
    <source>
        <dbReference type="ARBA" id="ARBA00023136"/>
    </source>
</evidence>
<dbReference type="EMBL" id="FQZT01000013">
    <property type="protein sequence ID" value="SHJ70567.1"/>
    <property type="molecule type" value="Genomic_DNA"/>
</dbReference>
<keyword evidence="8" id="KW-0732">Signal</keyword>
<dbReference type="Gene3D" id="1.20.1600.10">
    <property type="entry name" value="Outer membrane efflux proteins (OEP)"/>
    <property type="match status" value="1"/>
</dbReference>
<dbReference type="AlphaFoldDB" id="A0A1M6LHD0"/>
<dbReference type="GO" id="GO:0009279">
    <property type="term" value="C:cell outer membrane"/>
    <property type="evidence" value="ECO:0007669"/>
    <property type="project" value="UniProtKB-SubCell"/>
</dbReference>
<comment type="similarity">
    <text evidence="2">Belongs to the outer membrane factor (OMF) (TC 1.B.17) family.</text>
</comment>
<dbReference type="PANTHER" id="PTHR30026:SF23">
    <property type="entry name" value="TO APRF-PUTATIVE OUTER MEMBRANE EFFLUX PROTEIN OR SECRETED ALKALINE PHOSPHATASE-RELATED"/>
    <property type="match status" value="1"/>
</dbReference>
<organism evidence="9 10">
    <name type="scientific">Malonomonas rubra DSM 5091</name>
    <dbReference type="NCBI Taxonomy" id="1122189"/>
    <lineage>
        <taxon>Bacteria</taxon>
        <taxon>Pseudomonadati</taxon>
        <taxon>Thermodesulfobacteriota</taxon>
        <taxon>Desulfuromonadia</taxon>
        <taxon>Desulfuromonadales</taxon>
        <taxon>Geopsychrobacteraceae</taxon>
        <taxon>Malonomonas</taxon>
    </lineage>
</organism>
<dbReference type="STRING" id="1122189.SAMN02745165_02980"/>
<evidence type="ECO:0000256" key="1">
    <source>
        <dbReference type="ARBA" id="ARBA00004442"/>
    </source>
</evidence>
<evidence type="ECO:0000256" key="8">
    <source>
        <dbReference type="SAM" id="SignalP"/>
    </source>
</evidence>
<comment type="subcellular location">
    <subcellularLocation>
        <location evidence="1">Cell outer membrane</location>
    </subcellularLocation>
</comment>
<dbReference type="Proteomes" id="UP000184171">
    <property type="component" value="Unassembled WGS sequence"/>
</dbReference>
<sequence length="514" mass="57789">MTPILRKILPILVLFLPFQAGAATTETKTLRDLIVLGVEQNIGLQVEQLNTQVTVEALTQNLAVFDSEVFATFGLVETSTPVSITGYDSTSDSDVLNGELGVRKKFSTGLLASLSLFSEWEDDNDSTSQLDPEYRTGLNLSLIQPLLRNYGSEANATDIKIARNRMSQAELQYQLQAQVLALQVEVFAVQLAAGREVVDLRTEAVVLAEELYNANRRRFVTGVIPVSEVQEAETALANRELNLSLSRQEMELTFEDLNRQLNHALPEKFNAASLYPFSTDLREPELPAFSDLFAAAMDKSIALQLADYDVRNASLQQDYFRNQLKPQLDLNMQAGINGLSGNERSGNSSIYSGSWEQSITSAADTDGYQWSVGLEFSMPWENRAAKSRVQQAKLQNEQARYRQMDQEALLKTELKQQQVNLLRAYEQVRLAERFEQLAQLSLQQEQRRLDEGLSDSFRIISFQDNMINARIGRINALAQYFISLAQFDYSRGIILEKHSITLVPATEESSREIM</sequence>
<dbReference type="GO" id="GO:1990281">
    <property type="term" value="C:efflux pump complex"/>
    <property type="evidence" value="ECO:0007669"/>
    <property type="project" value="TreeGrafter"/>
</dbReference>
<evidence type="ECO:0000256" key="3">
    <source>
        <dbReference type="ARBA" id="ARBA00022448"/>
    </source>
</evidence>
<feature type="chain" id="PRO_5012206641" evidence="8">
    <location>
        <begin position="23"/>
        <end position="514"/>
    </location>
</feature>
<reference evidence="9 10" key="1">
    <citation type="submission" date="2016-11" db="EMBL/GenBank/DDBJ databases">
        <authorList>
            <person name="Jaros S."/>
            <person name="Januszkiewicz K."/>
            <person name="Wedrychowicz H."/>
        </authorList>
    </citation>
    <scope>NUCLEOTIDE SEQUENCE [LARGE SCALE GENOMIC DNA]</scope>
    <source>
        <strain evidence="9 10">DSM 5091</strain>
    </source>
</reference>
<keyword evidence="3" id="KW-0813">Transport</keyword>
<dbReference type="Pfam" id="PF02321">
    <property type="entry name" value="OEP"/>
    <property type="match status" value="1"/>
</dbReference>
<keyword evidence="10" id="KW-1185">Reference proteome</keyword>
<dbReference type="GO" id="GO:0015288">
    <property type="term" value="F:porin activity"/>
    <property type="evidence" value="ECO:0007669"/>
    <property type="project" value="TreeGrafter"/>
</dbReference>
<dbReference type="InterPro" id="IPR003423">
    <property type="entry name" value="OMP_efflux"/>
</dbReference>
<dbReference type="RefSeq" id="WP_072909532.1">
    <property type="nucleotide sequence ID" value="NZ_FQZT01000013.1"/>
</dbReference>
<accession>A0A1M6LHD0</accession>
<evidence type="ECO:0000313" key="9">
    <source>
        <dbReference type="EMBL" id="SHJ70567.1"/>
    </source>
</evidence>
<gene>
    <name evidence="9" type="ORF">SAMN02745165_02980</name>
</gene>
<feature type="signal peptide" evidence="8">
    <location>
        <begin position="1"/>
        <end position="22"/>
    </location>
</feature>
<dbReference type="GO" id="GO:0015562">
    <property type="term" value="F:efflux transmembrane transporter activity"/>
    <property type="evidence" value="ECO:0007669"/>
    <property type="project" value="InterPro"/>
</dbReference>
<protein>
    <submittedName>
        <fullName evidence="9">Outer membrane protein TolC</fullName>
    </submittedName>
</protein>
<evidence type="ECO:0000313" key="10">
    <source>
        <dbReference type="Proteomes" id="UP000184171"/>
    </source>
</evidence>
<dbReference type="OrthoDB" id="127236at2"/>
<evidence type="ECO:0000256" key="2">
    <source>
        <dbReference type="ARBA" id="ARBA00007613"/>
    </source>
</evidence>
<name>A0A1M6LHD0_MALRU</name>
<keyword evidence="7" id="KW-0998">Cell outer membrane</keyword>
<dbReference type="SUPFAM" id="SSF56954">
    <property type="entry name" value="Outer membrane efflux proteins (OEP)"/>
    <property type="match status" value="1"/>
</dbReference>
<keyword evidence="5" id="KW-0812">Transmembrane</keyword>